<dbReference type="AlphaFoldDB" id="A0A5B0NAA6"/>
<comment type="caution">
    <text evidence="2">The sequence shown here is derived from an EMBL/GenBank/DDBJ whole genome shotgun (WGS) entry which is preliminary data.</text>
</comment>
<feature type="region of interest" description="Disordered" evidence="1">
    <location>
        <begin position="183"/>
        <end position="251"/>
    </location>
</feature>
<evidence type="ECO:0000256" key="1">
    <source>
        <dbReference type="SAM" id="MobiDB-lite"/>
    </source>
</evidence>
<sequence>MYILPSFKLARRMRRPIFEVYSTMFLIGTISSRLIPRLRSEEVFNAAFVCPDLNAPPPVVDEVLPLRPIVHPDSLAIGIPSEARQINSSQAPIFDANLPAHPAGLEGDHGECSAQAKVKSFFEQAGCSAPKKRLPGIPGPSEPRMERVAETPAETQPEILAKHLTDQAGSLKTVVIYHNSLGEPTLKPLSPSWPSVDVQSSSSRGEPEGSTPSRGRNTFVEQDLYSRSSSKRKGDHLETNGEAQKKFKQGEQTLTEIQKGSPLQSTQNLMTVYPTSVNTKGSSPKSKQVEEKALEMGQQTSNLDEEEEAASQISTGLFKVSDWDYLQDVLAQDEETTLEEPADDYRAEWVFEQLNRCKTPSSREEVFWIPRSQSESFLEIFRRLEGIFPANFDDDIRREAVSEFFLSLAEKRLALSKNTILKDQIIKPMREKMLAIPSVKLTPRRMNRIDKIVRYIEIISNMVTFLIISYLTLFNEHEPGFLRTETVDNLLNFMKDFWTKVREQNSDFLDGHPWARVNIEIMRMTSRIRGEKDYTAFVYQKRCQMAHAWHILEYWVEINKKSKSPHLCSRNSRNIYQIITIIIMSQNYRRIFNMVSEKKKIKALMQRTSYKQKN</sequence>
<accession>A0A5B0NAA6</accession>
<evidence type="ECO:0000313" key="3">
    <source>
        <dbReference type="Proteomes" id="UP000325313"/>
    </source>
</evidence>
<dbReference type="Proteomes" id="UP000325313">
    <property type="component" value="Unassembled WGS sequence"/>
</dbReference>
<reference evidence="2 3" key="1">
    <citation type="submission" date="2019-05" db="EMBL/GenBank/DDBJ databases">
        <title>Emergence of the Ug99 lineage of the wheat stem rust pathogen through somatic hybridization.</title>
        <authorList>
            <person name="Li F."/>
            <person name="Upadhyaya N.M."/>
            <person name="Sperschneider J."/>
            <person name="Matny O."/>
            <person name="Nguyen-Phuc H."/>
            <person name="Mago R."/>
            <person name="Raley C."/>
            <person name="Miller M.E."/>
            <person name="Silverstein K.A.T."/>
            <person name="Henningsen E."/>
            <person name="Hirsch C.D."/>
            <person name="Visser B."/>
            <person name="Pretorius Z.A."/>
            <person name="Steffenson B.J."/>
            <person name="Schwessinger B."/>
            <person name="Dodds P.N."/>
            <person name="Figueroa M."/>
        </authorList>
    </citation>
    <scope>NUCLEOTIDE SEQUENCE [LARGE SCALE GENOMIC DNA]</scope>
    <source>
        <strain evidence="2 3">Ug99</strain>
    </source>
</reference>
<protein>
    <submittedName>
        <fullName evidence="2">Uncharacterized protein</fullName>
    </submittedName>
</protein>
<feature type="compositionally biased region" description="Polar residues" evidence="1">
    <location>
        <begin position="210"/>
        <end position="228"/>
    </location>
</feature>
<gene>
    <name evidence="2" type="ORF">PGTUg99_007117</name>
</gene>
<feature type="region of interest" description="Disordered" evidence="1">
    <location>
        <begin position="129"/>
        <end position="157"/>
    </location>
</feature>
<proteinExistence type="predicted"/>
<evidence type="ECO:0000313" key="2">
    <source>
        <dbReference type="EMBL" id="KAA1086215.1"/>
    </source>
</evidence>
<dbReference type="EMBL" id="VDEP01000412">
    <property type="protein sequence ID" value="KAA1086215.1"/>
    <property type="molecule type" value="Genomic_DNA"/>
</dbReference>
<feature type="compositionally biased region" description="Low complexity" evidence="1">
    <location>
        <begin position="190"/>
        <end position="203"/>
    </location>
</feature>
<name>A0A5B0NAA6_PUCGR</name>
<organism evidence="2 3">
    <name type="scientific">Puccinia graminis f. sp. tritici</name>
    <dbReference type="NCBI Taxonomy" id="56615"/>
    <lineage>
        <taxon>Eukaryota</taxon>
        <taxon>Fungi</taxon>
        <taxon>Dikarya</taxon>
        <taxon>Basidiomycota</taxon>
        <taxon>Pucciniomycotina</taxon>
        <taxon>Pucciniomycetes</taxon>
        <taxon>Pucciniales</taxon>
        <taxon>Pucciniaceae</taxon>
        <taxon>Puccinia</taxon>
    </lineage>
</organism>
<feature type="compositionally biased region" description="Basic and acidic residues" evidence="1">
    <location>
        <begin position="235"/>
        <end position="249"/>
    </location>
</feature>